<feature type="compositionally biased region" description="Basic and acidic residues" evidence="1">
    <location>
        <begin position="220"/>
        <end position="242"/>
    </location>
</feature>
<feature type="compositionally biased region" description="Basic and acidic residues" evidence="1">
    <location>
        <begin position="29"/>
        <end position="46"/>
    </location>
</feature>
<reference evidence="2" key="1">
    <citation type="submission" date="2020-05" db="EMBL/GenBank/DDBJ databases">
        <authorList>
            <person name="Chiriac C."/>
            <person name="Salcher M."/>
            <person name="Ghai R."/>
            <person name="Kavagutti S V."/>
        </authorList>
    </citation>
    <scope>NUCLEOTIDE SEQUENCE</scope>
</reference>
<sequence>MGQFKPMVKMYTDEPSVILKLKKGGKVKSKADLKGEHGHKSMHESSEGSAFEAAEHGSAPKKPSMAERRKAMNPNLYAKGGKVQHKQMGGAMLRGGPSADQLLANAPAAGSPAAPVVPRMGGRPSFAGVGGSPEMLKALGPAALGAMDPRQRLARAAMVRKGLAGMKKGGSAGSECAKLEKELKHHEAMSAKRAHGKASGGLIDKAETRTTIESGEKKFAKTKVNEAKHDRARGTGEIKEGKPGGYKHGGKIHCKATGGDIPADSNKRENKGKIVMGGTIEGNEGAYEHTQMHQAEPDHAHGTGGIKVRNAGGFKKGGKVPGIGNAIEDSGNWERRPANSAKPGKQNTSTGEVKEANAGGYKKGGRAKKAYATGGSVVNDGKAEKMPRHAVSKPVANNLQSGTFKKGGKVRMASGGTPPEAEDQAATDANNRAFKEWEKSQRQDNEDTKGMVSDIPGRLYRGVKSLFSSPKPPAGSVTKTEKSVTVAPRKRGGSMRG</sequence>
<dbReference type="EMBL" id="LR798278">
    <property type="protein sequence ID" value="CAB5220157.1"/>
    <property type="molecule type" value="Genomic_DNA"/>
</dbReference>
<feature type="compositionally biased region" description="Basic and acidic residues" evidence="1">
    <location>
        <begin position="433"/>
        <end position="449"/>
    </location>
</feature>
<gene>
    <name evidence="2" type="ORF">UFOVP239_70</name>
</gene>
<feature type="region of interest" description="Disordered" evidence="1">
    <location>
        <begin position="220"/>
        <end position="248"/>
    </location>
</feature>
<feature type="region of interest" description="Disordered" evidence="1">
    <location>
        <begin position="23"/>
        <end position="67"/>
    </location>
</feature>
<feature type="compositionally biased region" description="Basic residues" evidence="1">
    <location>
        <begin position="488"/>
        <end position="497"/>
    </location>
</feature>
<feature type="region of interest" description="Disordered" evidence="1">
    <location>
        <begin position="312"/>
        <end position="497"/>
    </location>
</feature>
<proteinExistence type="predicted"/>
<organism evidence="2">
    <name type="scientific">uncultured Caudovirales phage</name>
    <dbReference type="NCBI Taxonomy" id="2100421"/>
    <lineage>
        <taxon>Viruses</taxon>
        <taxon>Duplodnaviria</taxon>
        <taxon>Heunggongvirae</taxon>
        <taxon>Uroviricota</taxon>
        <taxon>Caudoviricetes</taxon>
        <taxon>Peduoviridae</taxon>
        <taxon>Maltschvirus</taxon>
        <taxon>Maltschvirus maltsch</taxon>
    </lineage>
</organism>
<evidence type="ECO:0000256" key="1">
    <source>
        <dbReference type="SAM" id="MobiDB-lite"/>
    </source>
</evidence>
<name>A0A6J7WR01_9CAUD</name>
<evidence type="ECO:0000313" key="2">
    <source>
        <dbReference type="EMBL" id="CAB5220157.1"/>
    </source>
</evidence>
<protein>
    <submittedName>
        <fullName evidence="2">Uncharacterized protein</fullName>
    </submittedName>
</protein>
<accession>A0A6J7WR01</accession>